<protein>
    <recommendedName>
        <fullName evidence="3">Halobacterial output domain-containing protein</fullName>
    </recommendedName>
</protein>
<evidence type="ECO:0000313" key="1">
    <source>
        <dbReference type="EMBL" id="WRL65529.1"/>
    </source>
</evidence>
<evidence type="ECO:0008006" key="3">
    <source>
        <dbReference type="Google" id="ProtNLM"/>
    </source>
</evidence>
<keyword evidence="2" id="KW-1185">Reference proteome</keyword>
<evidence type="ECO:0000313" key="2">
    <source>
        <dbReference type="Proteomes" id="UP001324287"/>
    </source>
</evidence>
<sequence length="81" mass="8700">MDGEVVREVTAELPGELVEQLLTSEDPSRPVDARFSIAVDSGELRRAQLTGPFFTAEDDATYILELSDFGADVEITAPATG</sequence>
<dbReference type="RefSeq" id="WP_324276848.1">
    <property type="nucleotide sequence ID" value="NZ_CP141261.1"/>
</dbReference>
<dbReference type="EMBL" id="CP141261">
    <property type="protein sequence ID" value="WRL65529.1"/>
    <property type="molecule type" value="Genomic_DNA"/>
</dbReference>
<accession>A0ABZ1B3Z6</accession>
<proteinExistence type="predicted"/>
<dbReference type="Gene3D" id="2.50.20.20">
    <property type="match status" value="1"/>
</dbReference>
<name>A0ABZ1B3Z6_9ACTN</name>
<reference evidence="1 2" key="1">
    <citation type="submission" date="2023-12" db="EMBL/GenBank/DDBJ databases">
        <title>Blastococcus brunescens sp. nov., an actonobacterium isolated from sandstone collected in sahara desert.</title>
        <authorList>
            <person name="Gtari M."/>
            <person name="Ghodhbane F."/>
        </authorList>
    </citation>
    <scope>NUCLEOTIDE SEQUENCE [LARGE SCALE GENOMIC DNA]</scope>
    <source>
        <strain evidence="1 2">BMG 8361</strain>
    </source>
</reference>
<dbReference type="Proteomes" id="UP001324287">
    <property type="component" value="Chromosome"/>
</dbReference>
<gene>
    <name evidence="1" type="ORF">U6N30_08015</name>
</gene>
<organism evidence="1 2">
    <name type="scientific">Blastococcus brunescens</name>
    <dbReference type="NCBI Taxonomy" id="1564165"/>
    <lineage>
        <taxon>Bacteria</taxon>
        <taxon>Bacillati</taxon>
        <taxon>Actinomycetota</taxon>
        <taxon>Actinomycetes</taxon>
        <taxon>Geodermatophilales</taxon>
        <taxon>Geodermatophilaceae</taxon>
        <taxon>Blastococcus</taxon>
    </lineage>
</organism>